<organism evidence="1">
    <name type="scientific">Anguilla anguilla</name>
    <name type="common">European freshwater eel</name>
    <name type="synonym">Muraena anguilla</name>
    <dbReference type="NCBI Taxonomy" id="7936"/>
    <lineage>
        <taxon>Eukaryota</taxon>
        <taxon>Metazoa</taxon>
        <taxon>Chordata</taxon>
        <taxon>Craniata</taxon>
        <taxon>Vertebrata</taxon>
        <taxon>Euteleostomi</taxon>
        <taxon>Actinopterygii</taxon>
        <taxon>Neopterygii</taxon>
        <taxon>Teleostei</taxon>
        <taxon>Anguilliformes</taxon>
        <taxon>Anguillidae</taxon>
        <taxon>Anguilla</taxon>
    </lineage>
</organism>
<name>A0A0E9SV54_ANGAN</name>
<sequence length="27" mass="2802">MEVAVGANQSKSLTLTVSLFTPIQLPG</sequence>
<reference evidence="1" key="1">
    <citation type="submission" date="2014-11" db="EMBL/GenBank/DDBJ databases">
        <authorList>
            <person name="Amaro Gonzalez C."/>
        </authorList>
    </citation>
    <scope>NUCLEOTIDE SEQUENCE</scope>
</reference>
<reference evidence="1" key="2">
    <citation type="journal article" date="2015" name="Fish Shellfish Immunol.">
        <title>Early steps in the European eel (Anguilla anguilla)-Vibrio vulnificus interaction in the gills: Role of the RtxA13 toxin.</title>
        <authorList>
            <person name="Callol A."/>
            <person name="Pajuelo D."/>
            <person name="Ebbesson L."/>
            <person name="Teles M."/>
            <person name="MacKenzie S."/>
            <person name="Amaro C."/>
        </authorList>
    </citation>
    <scope>NUCLEOTIDE SEQUENCE</scope>
</reference>
<dbReference type="AlphaFoldDB" id="A0A0E9SV54"/>
<dbReference type="EMBL" id="GBXM01064164">
    <property type="protein sequence ID" value="JAH44413.1"/>
    <property type="molecule type" value="Transcribed_RNA"/>
</dbReference>
<protein>
    <submittedName>
        <fullName evidence="1">Uncharacterized protein</fullName>
    </submittedName>
</protein>
<accession>A0A0E9SV54</accession>
<evidence type="ECO:0000313" key="1">
    <source>
        <dbReference type="EMBL" id="JAH44413.1"/>
    </source>
</evidence>
<proteinExistence type="predicted"/>